<accession>A0A410FU40</accession>
<dbReference type="CDD" id="cd02859">
    <property type="entry name" value="E_set_AMPKbeta_like_N"/>
    <property type="match status" value="1"/>
</dbReference>
<dbReference type="Pfam" id="PF16561">
    <property type="entry name" value="AMPK1_CBM"/>
    <property type="match status" value="1"/>
</dbReference>
<dbReference type="AlphaFoldDB" id="A0A410FU40"/>
<dbReference type="InterPro" id="IPR032640">
    <property type="entry name" value="AMPK1_CBM"/>
</dbReference>
<dbReference type="KEGG" id="bih:BIP78_0767"/>
<protein>
    <recommendedName>
        <fullName evidence="1">AMP-activated protein kinase glycogen-binding domain-containing protein</fullName>
    </recommendedName>
</protein>
<proteinExistence type="predicted"/>
<reference evidence="3" key="1">
    <citation type="submission" date="2018-12" db="EMBL/GenBank/DDBJ databases">
        <title>Complete genome sequence of an uncultured bacterium of the candidate phylum Bipolaricaulota.</title>
        <authorList>
            <person name="Kadnikov V.V."/>
            <person name="Mardanov A.V."/>
            <person name="Beletsky A.V."/>
            <person name="Frank Y.A."/>
            <person name="Karnachuk O.V."/>
            <person name="Ravin N.V."/>
        </authorList>
    </citation>
    <scope>NUCLEOTIDE SEQUENCE [LARGE SCALE GENOMIC DNA]</scope>
</reference>
<evidence type="ECO:0000259" key="1">
    <source>
        <dbReference type="Pfam" id="PF16561"/>
    </source>
</evidence>
<organism evidence="2 3">
    <name type="scientific">Bipolaricaulis sibiricus</name>
    <dbReference type="NCBI Taxonomy" id="2501609"/>
    <lineage>
        <taxon>Bacteria</taxon>
        <taxon>Candidatus Bipolaricaulota</taxon>
        <taxon>Candidatus Bipolaricaulia</taxon>
        <taxon>Candidatus Bipolaricaulales</taxon>
        <taxon>Candidatus Bipolaricaulaceae</taxon>
        <taxon>Candidatus Bipolaricaulis</taxon>
    </lineage>
</organism>
<gene>
    <name evidence="2" type="ORF">BIP78_0767</name>
</gene>
<dbReference type="SUPFAM" id="SSF81296">
    <property type="entry name" value="E set domains"/>
    <property type="match status" value="1"/>
</dbReference>
<feature type="domain" description="AMP-activated protein kinase glycogen-binding" evidence="1">
    <location>
        <begin position="102"/>
        <end position="153"/>
    </location>
</feature>
<dbReference type="InterPro" id="IPR013783">
    <property type="entry name" value="Ig-like_fold"/>
</dbReference>
<evidence type="ECO:0000313" key="2">
    <source>
        <dbReference type="EMBL" id="QAA76533.1"/>
    </source>
</evidence>
<dbReference type="InterPro" id="IPR014756">
    <property type="entry name" value="Ig_E-set"/>
</dbReference>
<evidence type="ECO:0000313" key="3">
    <source>
        <dbReference type="Proteomes" id="UP000287233"/>
    </source>
</evidence>
<name>A0A410FU40_BIPS1</name>
<dbReference type="EMBL" id="CP034928">
    <property type="protein sequence ID" value="QAA76533.1"/>
    <property type="molecule type" value="Genomic_DNA"/>
</dbReference>
<sequence>MPLDELDSLIQGAIAREVQAGLPSLQGVEGRVVRRLARPAIRRTLKARLVEALSTATVEPRWAVAVGGLLIALGVLIGRLSVPTPRSLPASGANLFTVAAPGAKEVVVVGDFSAWQPISLFDLDGDGVWSVTVALPPGRYEYAFVVDGRWVGQDPRAAEFVRTFGEYVSVRYIGGDGM</sequence>
<dbReference type="Proteomes" id="UP000287233">
    <property type="component" value="Chromosome"/>
</dbReference>
<dbReference type="Gene3D" id="2.60.40.10">
    <property type="entry name" value="Immunoglobulins"/>
    <property type="match status" value="1"/>
</dbReference>